<organism evidence="2 3">
    <name type="scientific">Arsenophonus apicola</name>
    <dbReference type="NCBI Taxonomy" id="2879119"/>
    <lineage>
        <taxon>Bacteria</taxon>
        <taxon>Pseudomonadati</taxon>
        <taxon>Pseudomonadota</taxon>
        <taxon>Gammaproteobacteria</taxon>
        <taxon>Enterobacterales</taxon>
        <taxon>Morganellaceae</taxon>
        <taxon>Arsenophonus</taxon>
    </lineage>
</organism>
<protein>
    <submittedName>
        <fullName evidence="2">3'-5' exonuclease</fullName>
        <ecNumber evidence="2">3.1.-.-</ecNumber>
    </submittedName>
</protein>
<sequence>MKPRENLMVELETMGMGSCAAIVAIGAVFFNPATGETGAAFYQAVDLSSSMSAGGTVNGETIKWWLCQSNEARATIAKKSLPLIDNVLRELHFWARENAQERMDCLKVWGKGANFILRGAYERSQLTPFWHVGNDRDVHTIIDMGINLGINVQNDLSIDQARDNALNCALYQVHHVANIWQKIIQYEE</sequence>
<accession>A0ABY8NZG6</accession>
<name>A0ABY8NZG6_9GAMM</name>
<evidence type="ECO:0000259" key="1">
    <source>
        <dbReference type="Pfam" id="PF16473"/>
    </source>
</evidence>
<keyword evidence="3" id="KW-1185">Reference proteome</keyword>
<keyword evidence="2" id="KW-0269">Exonuclease</keyword>
<feature type="domain" description="3'-5' exoribonuclease Rv2179c-like" evidence="1">
    <location>
        <begin position="6"/>
        <end position="180"/>
    </location>
</feature>
<proteinExistence type="predicted"/>
<dbReference type="EC" id="3.1.-.-" evidence="2"/>
<dbReference type="RefSeq" id="WP_280937338.1">
    <property type="nucleotide sequence ID" value="NZ_CP123759.1"/>
</dbReference>
<dbReference type="Proteomes" id="UP001231859">
    <property type="component" value="Chromosome"/>
</dbReference>
<evidence type="ECO:0000313" key="3">
    <source>
        <dbReference type="Proteomes" id="UP001231859"/>
    </source>
</evidence>
<gene>
    <name evidence="2" type="ORF">QG404_09585</name>
</gene>
<dbReference type="EMBL" id="CP123759">
    <property type="protein sequence ID" value="WGO82632.1"/>
    <property type="molecule type" value="Genomic_DNA"/>
</dbReference>
<dbReference type="Pfam" id="PF16473">
    <property type="entry name" value="Rv2179c-like"/>
    <property type="match status" value="1"/>
</dbReference>
<dbReference type="GO" id="GO:0004527">
    <property type="term" value="F:exonuclease activity"/>
    <property type="evidence" value="ECO:0007669"/>
    <property type="project" value="UniProtKB-KW"/>
</dbReference>
<dbReference type="InterPro" id="IPR033390">
    <property type="entry name" value="Rv2179c-like"/>
</dbReference>
<keyword evidence="2" id="KW-0540">Nuclease</keyword>
<reference evidence="2 3" key="1">
    <citation type="submission" date="2023-04" db="EMBL/GenBank/DDBJ databases">
        <title>Genome dynamics across the evolutionary transition to endosymbiosis.</title>
        <authorList>
            <person name="Siozios S."/>
            <person name="Nadal-Jimenez P."/>
            <person name="Azagi T."/>
            <person name="Sprong H."/>
            <person name="Frost C.L."/>
            <person name="Parratt S.R."/>
            <person name="Taylor G."/>
            <person name="Brettell L."/>
            <person name="Lew K.C."/>
            <person name="Croft L."/>
            <person name="King K.C."/>
            <person name="Brockhurst M.A."/>
            <person name="Hypsa V."/>
            <person name="Novakova E."/>
            <person name="Darby A.C."/>
            <person name="Hurst G.D.D."/>
        </authorList>
    </citation>
    <scope>NUCLEOTIDE SEQUENCE [LARGE SCALE GENOMIC DNA]</scope>
    <source>
        <strain evidence="3">aApi_AU</strain>
    </source>
</reference>
<evidence type="ECO:0000313" key="2">
    <source>
        <dbReference type="EMBL" id="WGO82632.1"/>
    </source>
</evidence>
<keyword evidence="2" id="KW-0378">Hydrolase</keyword>